<gene>
    <name evidence="1" type="ORF">PUN28_003271</name>
</gene>
<evidence type="ECO:0000313" key="1">
    <source>
        <dbReference type="EMBL" id="KAL0127893.1"/>
    </source>
</evidence>
<organism evidence="1 2">
    <name type="scientific">Cardiocondyla obscurior</name>
    <dbReference type="NCBI Taxonomy" id="286306"/>
    <lineage>
        <taxon>Eukaryota</taxon>
        <taxon>Metazoa</taxon>
        <taxon>Ecdysozoa</taxon>
        <taxon>Arthropoda</taxon>
        <taxon>Hexapoda</taxon>
        <taxon>Insecta</taxon>
        <taxon>Pterygota</taxon>
        <taxon>Neoptera</taxon>
        <taxon>Endopterygota</taxon>
        <taxon>Hymenoptera</taxon>
        <taxon>Apocrita</taxon>
        <taxon>Aculeata</taxon>
        <taxon>Formicoidea</taxon>
        <taxon>Formicidae</taxon>
        <taxon>Myrmicinae</taxon>
        <taxon>Cardiocondyla</taxon>
    </lineage>
</organism>
<name>A0AAW2GK14_9HYME</name>
<sequence length="74" mass="8731">MKRAKRENEGKEIPCRSLHMYARTHAHTYTYIYIYIDIYVYIHIYLVHRVHIGICGEQAVSSCILAATNMYYSS</sequence>
<reference evidence="1 2" key="1">
    <citation type="submission" date="2023-03" db="EMBL/GenBank/DDBJ databases">
        <title>High recombination rates correlate with genetic variation in Cardiocondyla obscurior ants.</title>
        <authorList>
            <person name="Errbii M."/>
        </authorList>
    </citation>
    <scope>NUCLEOTIDE SEQUENCE [LARGE SCALE GENOMIC DNA]</scope>
    <source>
        <strain evidence="1">Alpha-2009</strain>
        <tissue evidence="1">Whole body</tissue>
    </source>
</reference>
<proteinExistence type="predicted"/>
<dbReference type="Proteomes" id="UP001430953">
    <property type="component" value="Unassembled WGS sequence"/>
</dbReference>
<evidence type="ECO:0000313" key="2">
    <source>
        <dbReference type="Proteomes" id="UP001430953"/>
    </source>
</evidence>
<accession>A0AAW2GK14</accession>
<protein>
    <submittedName>
        <fullName evidence="1">Uncharacterized protein</fullName>
    </submittedName>
</protein>
<dbReference type="AlphaFoldDB" id="A0AAW2GK14"/>
<comment type="caution">
    <text evidence="1">The sequence shown here is derived from an EMBL/GenBank/DDBJ whole genome shotgun (WGS) entry which is preliminary data.</text>
</comment>
<dbReference type="EMBL" id="JADYXP020000003">
    <property type="protein sequence ID" value="KAL0127893.1"/>
    <property type="molecule type" value="Genomic_DNA"/>
</dbReference>
<keyword evidence="2" id="KW-1185">Reference proteome</keyword>